<proteinExistence type="predicted"/>
<accession>A0A7D7IB93</accession>
<dbReference type="EMBL" id="MT227925">
    <property type="protein sequence ID" value="QMP18310.1"/>
    <property type="molecule type" value="Genomic_DNA"/>
</dbReference>
<sequence>MLSVEVWEPKEHTSLPTGLPEHGKGRNTYIIDVYNNPADTPPKLYRAWLHSYVSVDKARETAQQYPEQWEALWKEKFMVQQTELYPLEMIYKVAETDMSTEQKLYLIDLICKEQLSDNN</sequence>
<dbReference type="Proteomes" id="UP000514515">
    <property type="component" value="Segment"/>
</dbReference>
<evidence type="ECO:0000313" key="1">
    <source>
        <dbReference type="EMBL" id="QMP18310.1"/>
    </source>
</evidence>
<protein>
    <submittedName>
        <fullName evidence="1">Uncharacterized protein</fullName>
    </submittedName>
</protein>
<keyword evidence="2" id="KW-1185">Reference proteome</keyword>
<gene>
    <name evidence="1" type="ORF">phiV141_5</name>
</gene>
<reference evidence="1 2" key="1">
    <citation type="submission" date="2020-03" db="EMBL/GenBank/DDBJ databases">
        <authorList>
            <person name="Chen G."/>
            <person name="Lin M."/>
            <person name="Fu H."/>
        </authorList>
    </citation>
    <scope>NUCLEOTIDE SEQUENCE [LARGE SCALE GENOMIC DNA]</scope>
</reference>
<name>A0A7D7IB93_9CAUD</name>
<organism evidence="1 2">
    <name type="scientific">Vibrio phage phiV141</name>
    <dbReference type="NCBI Taxonomy" id="2723905"/>
    <lineage>
        <taxon>Viruses</taxon>
        <taxon>Duplodnaviria</taxon>
        <taxon>Heunggongvirae</taxon>
        <taxon>Uroviricota</taxon>
        <taxon>Caudoviricetes</taxon>
        <taxon>Autographivirales</taxon>
        <taxon>Autographivirales incertae sedis</taxon>
        <taxon>Fujianvirus</taxon>
        <taxon>Fujianvirus V141</taxon>
    </lineage>
</organism>
<evidence type="ECO:0000313" key="2">
    <source>
        <dbReference type="Proteomes" id="UP000514515"/>
    </source>
</evidence>